<sequence>MKKQEQLELSSSLAKILINLLQTNPLEPLKHHFPTISHIQMNQCGPPMTTDFPRRAEIMEAQLRDGSRKKHSELRPLCSSPSLQSAAPVSVSRDGHRVMSSILPSDDGRETSLERRVWRVTPHNNGSRGSRSLTEMLSDEAWASSKGLMSNNEATALVNWPEWRSNSADQHLSEGQVDRPREEVTKRKCWDPGRSEFISASGQSHGDWRTWEEVQVLELEFLGTAKALSVISSPRHSCSTVHCPPQTVLHESSENLSTKPEV</sequence>
<proteinExistence type="predicted"/>
<gene>
    <name evidence="2" type="ORF">RRG08_066938</name>
</gene>
<feature type="region of interest" description="Disordered" evidence="1">
    <location>
        <begin position="64"/>
        <end position="107"/>
    </location>
</feature>
<comment type="caution">
    <text evidence="2">The sequence shown here is derived from an EMBL/GenBank/DDBJ whole genome shotgun (WGS) entry which is preliminary data.</text>
</comment>
<dbReference type="EMBL" id="JAWDGP010001479">
    <property type="protein sequence ID" value="KAK3791257.1"/>
    <property type="molecule type" value="Genomic_DNA"/>
</dbReference>
<dbReference type="Proteomes" id="UP001283361">
    <property type="component" value="Unassembled WGS sequence"/>
</dbReference>
<evidence type="ECO:0000313" key="2">
    <source>
        <dbReference type="EMBL" id="KAK3791257.1"/>
    </source>
</evidence>
<reference evidence="2" key="1">
    <citation type="journal article" date="2023" name="G3 (Bethesda)">
        <title>A reference genome for the long-term kleptoplast-retaining sea slug Elysia crispata morphotype clarki.</title>
        <authorList>
            <person name="Eastman K.E."/>
            <person name="Pendleton A.L."/>
            <person name="Shaikh M.A."/>
            <person name="Suttiyut T."/>
            <person name="Ogas R."/>
            <person name="Tomko P."/>
            <person name="Gavelis G."/>
            <person name="Widhalm J.R."/>
            <person name="Wisecaver J.H."/>
        </authorList>
    </citation>
    <scope>NUCLEOTIDE SEQUENCE</scope>
    <source>
        <strain evidence="2">ECLA1</strain>
    </source>
</reference>
<evidence type="ECO:0000256" key="1">
    <source>
        <dbReference type="SAM" id="MobiDB-lite"/>
    </source>
</evidence>
<accession>A0AAE1ANT5</accession>
<dbReference type="AlphaFoldDB" id="A0AAE1ANT5"/>
<evidence type="ECO:0000313" key="3">
    <source>
        <dbReference type="Proteomes" id="UP001283361"/>
    </source>
</evidence>
<keyword evidence="3" id="KW-1185">Reference proteome</keyword>
<name>A0AAE1ANT5_9GAST</name>
<organism evidence="2 3">
    <name type="scientific">Elysia crispata</name>
    <name type="common">lettuce slug</name>
    <dbReference type="NCBI Taxonomy" id="231223"/>
    <lineage>
        <taxon>Eukaryota</taxon>
        <taxon>Metazoa</taxon>
        <taxon>Spiralia</taxon>
        <taxon>Lophotrochozoa</taxon>
        <taxon>Mollusca</taxon>
        <taxon>Gastropoda</taxon>
        <taxon>Heterobranchia</taxon>
        <taxon>Euthyneura</taxon>
        <taxon>Panpulmonata</taxon>
        <taxon>Sacoglossa</taxon>
        <taxon>Placobranchoidea</taxon>
        <taxon>Plakobranchidae</taxon>
        <taxon>Elysia</taxon>
    </lineage>
</organism>
<protein>
    <submittedName>
        <fullName evidence="2">Uncharacterized protein</fullName>
    </submittedName>
</protein>